<name>X1B3R6_9ZZZZ</name>
<keyword evidence="1" id="KW-1133">Transmembrane helix</keyword>
<protein>
    <submittedName>
        <fullName evidence="2">Uncharacterized protein</fullName>
    </submittedName>
</protein>
<dbReference type="EMBL" id="BART01013591">
    <property type="protein sequence ID" value="GAG78848.1"/>
    <property type="molecule type" value="Genomic_DNA"/>
</dbReference>
<keyword evidence="1" id="KW-0472">Membrane</keyword>
<accession>X1B3R6</accession>
<evidence type="ECO:0000313" key="2">
    <source>
        <dbReference type="EMBL" id="GAG78848.1"/>
    </source>
</evidence>
<evidence type="ECO:0000256" key="1">
    <source>
        <dbReference type="SAM" id="Phobius"/>
    </source>
</evidence>
<proteinExistence type="predicted"/>
<feature type="non-terminal residue" evidence="2">
    <location>
        <position position="1"/>
    </location>
</feature>
<gene>
    <name evidence="2" type="ORF">S01H4_27694</name>
</gene>
<comment type="caution">
    <text evidence="2">The sequence shown here is derived from an EMBL/GenBank/DDBJ whole genome shotgun (WGS) entry which is preliminary data.</text>
</comment>
<reference evidence="2" key="1">
    <citation type="journal article" date="2014" name="Front. Microbiol.">
        <title>High frequency of phylogenetically diverse reductive dehalogenase-homologous genes in deep subseafloor sedimentary metagenomes.</title>
        <authorList>
            <person name="Kawai M."/>
            <person name="Futagami T."/>
            <person name="Toyoda A."/>
            <person name="Takaki Y."/>
            <person name="Nishi S."/>
            <person name="Hori S."/>
            <person name="Arai W."/>
            <person name="Tsubouchi T."/>
            <person name="Morono Y."/>
            <person name="Uchiyama I."/>
            <person name="Ito T."/>
            <person name="Fujiyama A."/>
            <person name="Inagaki F."/>
            <person name="Takami H."/>
        </authorList>
    </citation>
    <scope>NUCLEOTIDE SEQUENCE</scope>
    <source>
        <strain evidence="2">Expedition CK06-06</strain>
    </source>
</reference>
<sequence>GGLAILVFVIVMILVYIMFDFFYLFPINLLKVIANKIPAITAPKA</sequence>
<keyword evidence="1" id="KW-0812">Transmembrane</keyword>
<feature type="transmembrane region" description="Helical" evidence="1">
    <location>
        <begin position="6"/>
        <end position="25"/>
    </location>
</feature>
<organism evidence="2">
    <name type="scientific">marine sediment metagenome</name>
    <dbReference type="NCBI Taxonomy" id="412755"/>
    <lineage>
        <taxon>unclassified sequences</taxon>
        <taxon>metagenomes</taxon>
        <taxon>ecological metagenomes</taxon>
    </lineage>
</organism>
<dbReference type="AlphaFoldDB" id="X1B3R6"/>